<name>A0A6A4V753_AMPAM</name>
<keyword evidence="10" id="KW-1185">Reference proteome</keyword>
<evidence type="ECO:0000256" key="3">
    <source>
        <dbReference type="ARBA" id="ARBA00022737"/>
    </source>
</evidence>
<feature type="region of interest" description="Disordered" evidence="7">
    <location>
        <begin position="173"/>
        <end position="242"/>
    </location>
</feature>
<comment type="subcellular location">
    <subcellularLocation>
        <location evidence="1">Nucleus</location>
    </subcellularLocation>
</comment>
<evidence type="ECO:0000256" key="5">
    <source>
        <dbReference type="ARBA" id="ARBA00023242"/>
    </source>
</evidence>
<dbReference type="OrthoDB" id="448399at2759"/>
<keyword evidence="3" id="KW-0677">Repeat</keyword>
<dbReference type="PANTHER" id="PTHR16105">
    <property type="entry name" value="RNA-BINDING REGION-CONTAINING PROTEIN 3"/>
    <property type="match status" value="1"/>
</dbReference>
<evidence type="ECO:0000256" key="2">
    <source>
        <dbReference type="ARBA" id="ARBA00020364"/>
    </source>
</evidence>
<dbReference type="AlphaFoldDB" id="A0A6A4V753"/>
<organism evidence="9 10">
    <name type="scientific">Amphibalanus amphitrite</name>
    <name type="common">Striped barnacle</name>
    <name type="synonym">Balanus amphitrite</name>
    <dbReference type="NCBI Taxonomy" id="1232801"/>
    <lineage>
        <taxon>Eukaryota</taxon>
        <taxon>Metazoa</taxon>
        <taxon>Ecdysozoa</taxon>
        <taxon>Arthropoda</taxon>
        <taxon>Crustacea</taxon>
        <taxon>Multicrustacea</taxon>
        <taxon>Cirripedia</taxon>
        <taxon>Thoracica</taxon>
        <taxon>Thoracicalcarea</taxon>
        <taxon>Balanomorpha</taxon>
        <taxon>Balanoidea</taxon>
        <taxon>Balanidae</taxon>
        <taxon>Amphibalaninae</taxon>
        <taxon>Amphibalanus</taxon>
    </lineage>
</organism>
<dbReference type="Pfam" id="PF00076">
    <property type="entry name" value="RRM_1"/>
    <property type="match status" value="1"/>
</dbReference>
<dbReference type="InterPro" id="IPR045164">
    <property type="entry name" value="RBM41/RNPC3"/>
</dbReference>
<gene>
    <name evidence="9" type="primary">RNPC3</name>
    <name evidence="9" type="ORF">FJT64_012261</name>
</gene>
<evidence type="ECO:0000256" key="1">
    <source>
        <dbReference type="ARBA" id="ARBA00004123"/>
    </source>
</evidence>
<dbReference type="GO" id="GO:0000398">
    <property type="term" value="P:mRNA splicing, via spliceosome"/>
    <property type="evidence" value="ECO:0007669"/>
    <property type="project" value="TreeGrafter"/>
</dbReference>
<dbReference type="Gene3D" id="6.10.250.610">
    <property type="match status" value="1"/>
</dbReference>
<feature type="domain" description="RRM" evidence="8">
    <location>
        <begin position="3"/>
        <end position="77"/>
    </location>
</feature>
<dbReference type="SMART" id="SM00360">
    <property type="entry name" value="RRM"/>
    <property type="match status" value="2"/>
</dbReference>
<evidence type="ECO:0000256" key="4">
    <source>
        <dbReference type="ARBA" id="ARBA00022884"/>
    </source>
</evidence>
<dbReference type="InterPro" id="IPR035979">
    <property type="entry name" value="RBD_domain_sf"/>
</dbReference>
<dbReference type="GO" id="GO:0030626">
    <property type="term" value="F:U12 snRNA binding"/>
    <property type="evidence" value="ECO:0007669"/>
    <property type="project" value="TreeGrafter"/>
</dbReference>
<dbReference type="Gene3D" id="3.30.70.330">
    <property type="match status" value="2"/>
</dbReference>
<dbReference type="Proteomes" id="UP000440578">
    <property type="component" value="Unassembled WGS sequence"/>
</dbReference>
<dbReference type="InterPro" id="IPR012677">
    <property type="entry name" value="Nucleotide-bd_a/b_plait_sf"/>
</dbReference>
<dbReference type="PROSITE" id="PS50102">
    <property type="entry name" value="RRM"/>
    <property type="match status" value="2"/>
</dbReference>
<dbReference type="FunFam" id="3.30.70.330:FF:000207">
    <property type="entry name" value="RNA-binding region (RNP1, RRM)-containing 3"/>
    <property type="match status" value="1"/>
</dbReference>
<comment type="caution">
    <text evidence="9">The sequence shown here is derived from an EMBL/GenBank/DDBJ whole genome shotgun (WGS) entry which is preliminary data.</text>
</comment>
<feature type="domain" description="RRM" evidence="8">
    <location>
        <begin position="369"/>
        <end position="452"/>
    </location>
</feature>
<dbReference type="PANTHER" id="PTHR16105:SF0">
    <property type="entry name" value="RNA-BINDING REGION-CONTAINING PROTEIN 3"/>
    <property type="match status" value="1"/>
</dbReference>
<evidence type="ECO:0000256" key="7">
    <source>
        <dbReference type="SAM" id="MobiDB-lite"/>
    </source>
</evidence>
<dbReference type="GO" id="GO:0097157">
    <property type="term" value="F:pre-mRNA intronic binding"/>
    <property type="evidence" value="ECO:0007669"/>
    <property type="project" value="TreeGrafter"/>
</dbReference>
<protein>
    <recommendedName>
        <fullName evidence="2">RNA-binding region-containing protein 3</fullName>
    </recommendedName>
</protein>
<evidence type="ECO:0000259" key="8">
    <source>
        <dbReference type="PROSITE" id="PS50102"/>
    </source>
</evidence>
<feature type="compositionally biased region" description="Pro residues" evidence="7">
    <location>
        <begin position="181"/>
        <end position="192"/>
    </location>
</feature>
<evidence type="ECO:0000313" key="9">
    <source>
        <dbReference type="EMBL" id="KAF0289513.1"/>
    </source>
</evidence>
<dbReference type="CDD" id="cd12239">
    <property type="entry name" value="RRM2_RBM40_like"/>
    <property type="match status" value="1"/>
</dbReference>
<accession>A0A6A4V753</accession>
<dbReference type="InterPro" id="IPR000504">
    <property type="entry name" value="RRM_dom"/>
</dbReference>
<dbReference type="EMBL" id="VIIS01002027">
    <property type="protein sequence ID" value="KAF0289513.1"/>
    <property type="molecule type" value="Genomic_DNA"/>
</dbReference>
<feature type="compositionally biased region" description="Acidic residues" evidence="7">
    <location>
        <begin position="208"/>
        <end position="221"/>
    </location>
</feature>
<evidence type="ECO:0000313" key="10">
    <source>
        <dbReference type="Proteomes" id="UP000440578"/>
    </source>
</evidence>
<dbReference type="SUPFAM" id="SSF54928">
    <property type="entry name" value="RNA-binding domain, RBD"/>
    <property type="match status" value="2"/>
</dbReference>
<dbReference type="GO" id="GO:0005689">
    <property type="term" value="C:U12-type spliceosomal complex"/>
    <property type="evidence" value="ECO:0007669"/>
    <property type="project" value="TreeGrafter"/>
</dbReference>
<evidence type="ECO:0000256" key="6">
    <source>
        <dbReference type="PROSITE-ProRule" id="PRU00176"/>
    </source>
</evidence>
<keyword evidence="5" id="KW-0539">Nucleus</keyword>
<reference evidence="9 10" key="1">
    <citation type="submission" date="2019-07" db="EMBL/GenBank/DDBJ databases">
        <title>Draft genome assembly of a fouling barnacle, Amphibalanus amphitrite (Darwin, 1854): The first reference genome for Thecostraca.</title>
        <authorList>
            <person name="Kim W."/>
        </authorList>
    </citation>
    <scope>NUCLEOTIDE SEQUENCE [LARGE SCALE GENOMIC DNA]</scope>
    <source>
        <strain evidence="9">SNU_AA5</strain>
        <tissue evidence="9">Soma without cirri and trophi</tissue>
    </source>
</reference>
<sequence length="460" mass="50153">MTSSLVISNLPTVLTQQESQDLLKHFHASEVHVFKKCRKKKAIFARFPSVAAAQHALQELHQAKLAGSRLIVEYASDDMTLKGICSEDDAKSADAADTTPSCAERLSSFPFPSPLLRYSYPPPTADTLARICAALRSSPRFYTQVLHLMNKLSLPAPFASSVVRTPVPPAAAAAAEMPAPRDIPPPPPPSLPPASAETRDAEVQTEPGDSDSDSDESEWASDGEAATRPPAKRQRLERLPDTAKRLRAARLQRRSVAAATPTAPVTAHVPLSEVFEERVTVAPARKPVLRLPAETPAPQPATNGTAAEGGFAKLYPVRTAEAGDGSDREGEEGESEFITDRQLAENRLSAEDRKLLPVFARYTAGEVSARLYIKNLDKRVVAADLRRVFGRYIDWTDEEHKNAFDIRLMQEGRMKGQAFISLPSPAAAERALADTHGFILRDKPMVVQFARSARPRDTAS</sequence>
<keyword evidence="4 6" id="KW-0694">RNA-binding</keyword>
<proteinExistence type="predicted"/>